<feature type="transmembrane region" description="Helical" evidence="8">
    <location>
        <begin position="282"/>
        <end position="304"/>
    </location>
</feature>
<evidence type="ECO:0000256" key="7">
    <source>
        <dbReference type="ARBA" id="ARBA00023136"/>
    </source>
</evidence>
<keyword evidence="3" id="KW-0813">Transport</keyword>
<evidence type="ECO:0000256" key="4">
    <source>
        <dbReference type="ARBA" id="ARBA00022475"/>
    </source>
</evidence>
<evidence type="ECO:0000256" key="6">
    <source>
        <dbReference type="ARBA" id="ARBA00022989"/>
    </source>
</evidence>
<protein>
    <submittedName>
        <fullName evidence="9">Transporter</fullName>
    </submittedName>
</protein>
<evidence type="ECO:0000256" key="8">
    <source>
        <dbReference type="SAM" id="Phobius"/>
    </source>
</evidence>
<organism evidence="9 10">
    <name type="scientific">Candidatus Muproteobacteria bacterium RBG_19FT_COMBO_61_10</name>
    <dbReference type="NCBI Taxonomy" id="1817761"/>
    <lineage>
        <taxon>Bacteria</taxon>
        <taxon>Pseudomonadati</taxon>
        <taxon>Pseudomonadota</taxon>
        <taxon>Candidatus Muproteobacteria</taxon>
    </lineage>
</organism>
<evidence type="ECO:0000256" key="3">
    <source>
        <dbReference type="ARBA" id="ARBA00022448"/>
    </source>
</evidence>
<keyword evidence="7 8" id="KW-0472">Membrane</keyword>
<dbReference type="Pfam" id="PF03547">
    <property type="entry name" value="Mem_trans"/>
    <property type="match status" value="2"/>
</dbReference>
<feature type="transmembrane region" description="Helical" evidence="8">
    <location>
        <begin position="253"/>
        <end position="273"/>
    </location>
</feature>
<sequence length="306" mass="32764">MQIYQILAQTAALILCGVVWRQLRPYGLDTGDTRRVLSNVVYGLLLPALVLRVLWRVPLGLDVLKVSFVAVCAISAALLVAWGWYRLQGIDRPAVGALLLAAAFGNVTYLGLPVLESVLGPGMRHVALEFDLFASTPLLLTVGVLLARHYGGLGKGENPLLALIKVPPVLAALAAVGLNITGVPLHPWLEGVFDKLASGVVPLMLVVVGLGLEWKRGWARRLVLLIPALVIQMLLMPLWVWGLGLGIGLSGDLLVAVVLEGAMPCMLLGIVICERYGLDTPLYAEAVTVSTGLAAVTLPAWYHWLT</sequence>
<name>A0A1F6UIG7_9PROT</name>
<dbReference type="PANTHER" id="PTHR36838">
    <property type="entry name" value="AUXIN EFFLUX CARRIER FAMILY PROTEIN"/>
    <property type="match status" value="1"/>
</dbReference>
<dbReference type="PANTHER" id="PTHR36838:SF1">
    <property type="entry name" value="SLR1864 PROTEIN"/>
    <property type="match status" value="1"/>
</dbReference>
<keyword evidence="5 8" id="KW-0812">Transmembrane</keyword>
<proteinExistence type="inferred from homology"/>
<feature type="transmembrane region" description="Helical" evidence="8">
    <location>
        <begin position="160"/>
        <end position="180"/>
    </location>
</feature>
<feature type="transmembrane region" description="Helical" evidence="8">
    <location>
        <begin position="67"/>
        <end position="87"/>
    </location>
</feature>
<evidence type="ECO:0000313" key="9">
    <source>
        <dbReference type="EMBL" id="OGI57177.1"/>
    </source>
</evidence>
<reference evidence="9 10" key="1">
    <citation type="journal article" date="2016" name="Nat. Commun.">
        <title>Thousands of microbial genomes shed light on interconnected biogeochemical processes in an aquifer system.</title>
        <authorList>
            <person name="Anantharaman K."/>
            <person name="Brown C.T."/>
            <person name="Hug L.A."/>
            <person name="Sharon I."/>
            <person name="Castelle C.J."/>
            <person name="Probst A.J."/>
            <person name="Thomas B.C."/>
            <person name="Singh A."/>
            <person name="Wilkins M.J."/>
            <person name="Karaoz U."/>
            <person name="Brodie E.L."/>
            <person name="Williams K.H."/>
            <person name="Hubbard S.S."/>
            <person name="Banfield J.F."/>
        </authorList>
    </citation>
    <scope>NUCLEOTIDE SEQUENCE [LARGE SCALE GENOMIC DNA]</scope>
</reference>
<feature type="transmembrane region" description="Helical" evidence="8">
    <location>
        <begin position="192"/>
        <end position="210"/>
    </location>
</feature>
<evidence type="ECO:0000256" key="2">
    <source>
        <dbReference type="ARBA" id="ARBA00010145"/>
    </source>
</evidence>
<dbReference type="EMBL" id="MFSV01000147">
    <property type="protein sequence ID" value="OGI57177.1"/>
    <property type="molecule type" value="Genomic_DNA"/>
</dbReference>
<gene>
    <name evidence="9" type="ORF">A2V58_01340</name>
</gene>
<evidence type="ECO:0000256" key="1">
    <source>
        <dbReference type="ARBA" id="ARBA00004651"/>
    </source>
</evidence>
<evidence type="ECO:0000313" key="10">
    <source>
        <dbReference type="Proteomes" id="UP000177950"/>
    </source>
</evidence>
<dbReference type="GO" id="GO:0005886">
    <property type="term" value="C:plasma membrane"/>
    <property type="evidence" value="ECO:0007669"/>
    <property type="project" value="UniProtKB-SubCell"/>
</dbReference>
<dbReference type="InterPro" id="IPR038770">
    <property type="entry name" value="Na+/solute_symporter_sf"/>
</dbReference>
<dbReference type="GO" id="GO:0055085">
    <property type="term" value="P:transmembrane transport"/>
    <property type="evidence" value="ECO:0007669"/>
    <property type="project" value="InterPro"/>
</dbReference>
<accession>A0A1F6UIG7</accession>
<comment type="similarity">
    <text evidence="2">Belongs to the auxin efflux carrier (TC 2.A.69) family.</text>
</comment>
<dbReference type="InterPro" id="IPR004776">
    <property type="entry name" value="Mem_transp_PIN-like"/>
</dbReference>
<comment type="subcellular location">
    <subcellularLocation>
        <location evidence="1">Cell membrane</location>
        <topology evidence="1">Multi-pass membrane protein</topology>
    </subcellularLocation>
</comment>
<evidence type="ECO:0000256" key="5">
    <source>
        <dbReference type="ARBA" id="ARBA00022692"/>
    </source>
</evidence>
<keyword evidence="6 8" id="KW-1133">Transmembrane helix</keyword>
<dbReference type="Gene3D" id="1.20.1530.20">
    <property type="match status" value="1"/>
</dbReference>
<feature type="transmembrane region" description="Helical" evidence="8">
    <location>
        <begin position="36"/>
        <end position="55"/>
    </location>
</feature>
<dbReference type="AlphaFoldDB" id="A0A1F6UIG7"/>
<dbReference type="Proteomes" id="UP000177950">
    <property type="component" value="Unassembled WGS sequence"/>
</dbReference>
<keyword evidence="4" id="KW-1003">Cell membrane</keyword>
<comment type="caution">
    <text evidence="9">The sequence shown here is derived from an EMBL/GenBank/DDBJ whole genome shotgun (WGS) entry which is preliminary data.</text>
</comment>
<feature type="transmembrane region" description="Helical" evidence="8">
    <location>
        <begin position="132"/>
        <end position="148"/>
    </location>
</feature>
<feature type="transmembrane region" description="Helical" evidence="8">
    <location>
        <begin position="94"/>
        <end position="112"/>
    </location>
</feature>
<feature type="transmembrane region" description="Helical" evidence="8">
    <location>
        <begin position="222"/>
        <end position="241"/>
    </location>
</feature>